<name>A0AAU7MT28_9GAMM</name>
<gene>
    <name evidence="3" type="ORF">ABNF92_19480</name>
</gene>
<organism evidence="3">
    <name type="scientific">Marinobacter sp. MMG032</name>
    <dbReference type="NCBI Taxonomy" id="3158548"/>
    <lineage>
        <taxon>Bacteria</taxon>
        <taxon>Pseudomonadati</taxon>
        <taxon>Pseudomonadota</taxon>
        <taxon>Gammaproteobacteria</taxon>
        <taxon>Pseudomonadales</taxon>
        <taxon>Marinobacteraceae</taxon>
        <taxon>Marinobacter</taxon>
    </lineage>
</organism>
<evidence type="ECO:0000313" key="3">
    <source>
        <dbReference type="EMBL" id="XBQ21590.1"/>
    </source>
</evidence>
<dbReference type="EMBL" id="CP157803">
    <property type="protein sequence ID" value="XBQ21590.1"/>
    <property type="molecule type" value="Genomic_DNA"/>
</dbReference>
<geneLocation type="plasmid" evidence="3">
    <name>unnaned</name>
</geneLocation>
<dbReference type="KEGG" id="mamm:ABNF92_19480"/>
<dbReference type="AlphaFoldDB" id="A0AAU7MT28"/>
<protein>
    <submittedName>
        <fullName evidence="3">Uncharacterized protein</fullName>
    </submittedName>
</protein>
<keyword evidence="2" id="KW-0804">Transcription</keyword>
<proteinExistence type="predicted"/>
<dbReference type="InterPro" id="IPR053721">
    <property type="entry name" value="Fimbrial_Adhesin_Reg"/>
</dbReference>
<keyword evidence="1" id="KW-0805">Transcription regulation</keyword>
<reference evidence="3" key="1">
    <citation type="submission" date="2024-05" db="EMBL/GenBank/DDBJ databases">
        <title>Draft Genome Sequences of Flagellimonas sp. MMG031 and Marinobacter sp. MMG032 Isolated from the dinoflagellate Symbiodinium pilosum.</title>
        <authorList>
            <person name="Shikuma N.J."/>
            <person name="Farrell M.V."/>
        </authorList>
    </citation>
    <scope>NUCLEOTIDE SEQUENCE</scope>
    <source>
        <strain evidence="3">MMG032</strain>
        <plasmid evidence="3">unnaned</plasmid>
    </source>
</reference>
<dbReference type="RefSeq" id="WP_222535023.1">
    <property type="nucleotide sequence ID" value="NZ_CP157803.1"/>
</dbReference>
<dbReference type="Gene3D" id="1.10.10.2690">
    <property type="match status" value="1"/>
</dbReference>
<sequence>MKNTSIVLTEQQFETAARKAKVSPAIAEGARRVFVDGVPAVDVFDRTAEGAEVQYQALARIYRQAVPPTKPGQYTEADVDLVSKHFRFMKYWTLLALKMVLVEGYRAVEGAELVGIRKQQMSASIRSFEEKALQLGLSIPEGMEQVHCLLPVDYAKQVRELEAAVSHNQVTKRPQKRPVFAVLNATDAEKVEAFIRELDQAHQIR</sequence>
<keyword evidence="3" id="KW-0614">Plasmid</keyword>
<accession>A0AAU7MT28</accession>
<evidence type="ECO:0000256" key="1">
    <source>
        <dbReference type="ARBA" id="ARBA00023015"/>
    </source>
</evidence>
<evidence type="ECO:0000256" key="2">
    <source>
        <dbReference type="ARBA" id="ARBA00023163"/>
    </source>
</evidence>